<evidence type="ECO:0000256" key="2">
    <source>
        <dbReference type="ARBA" id="ARBA00022840"/>
    </source>
</evidence>
<feature type="domain" description="ABC transporter" evidence="3">
    <location>
        <begin position="3"/>
        <end position="247"/>
    </location>
</feature>
<dbReference type="PANTHER" id="PTHR43158">
    <property type="entry name" value="SKFA PEPTIDE EXPORT ATP-BINDING PROTEIN SKFE"/>
    <property type="match status" value="1"/>
</dbReference>
<keyword evidence="1" id="KW-0547">Nucleotide-binding</keyword>
<dbReference type="Pfam" id="PF00005">
    <property type="entry name" value="ABC_tran"/>
    <property type="match status" value="2"/>
</dbReference>
<keyword evidence="5" id="KW-1185">Reference proteome</keyword>
<dbReference type="SMART" id="SM00382">
    <property type="entry name" value="AAA"/>
    <property type="match status" value="2"/>
</dbReference>
<dbReference type="SUPFAM" id="SSF52540">
    <property type="entry name" value="P-loop containing nucleoside triphosphate hydrolases"/>
    <property type="match status" value="2"/>
</dbReference>
<dbReference type="AlphaFoldDB" id="A0AAW9RRZ3"/>
<dbReference type="PROSITE" id="PS00211">
    <property type="entry name" value="ABC_TRANSPORTER_1"/>
    <property type="match status" value="2"/>
</dbReference>
<evidence type="ECO:0000259" key="3">
    <source>
        <dbReference type="PROSITE" id="PS50893"/>
    </source>
</evidence>
<dbReference type="GO" id="GO:0016887">
    <property type="term" value="F:ATP hydrolysis activity"/>
    <property type="evidence" value="ECO:0007669"/>
    <property type="project" value="InterPro"/>
</dbReference>
<dbReference type="InterPro" id="IPR003439">
    <property type="entry name" value="ABC_transporter-like_ATP-bd"/>
</dbReference>
<protein>
    <submittedName>
        <fullName evidence="4">ATP-binding cassette domain-containing protein</fullName>
    </submittedName>
</protein>
<feature type="domain" description="ABC transporter" evidence="3">
    <location>
        <begin position="270"/>
        <end position="489"/>
    </location>
</feature>
<dbReference type="InterPro" id="IPR017871">
    <property type="entry name" value="ABC_transporter-like_CS"/>
</dbReference>
<dbReference type="Proteomes" id="UP001403385">
    <property type="component" value="Unassembled WGS sequence"/>
</dbReference>
<gene>
    <name evidence="4" type="ORF">AAG747_00340</name>
</gene>
<keyword evidence="2 4" id="KW-0067">ATP-binding</keyword>
<comment type="caution">
    <text evidence="4">The sequence shown here is derived from an EMBL/GenBank/DDBJ whole genome shotgun (WGS) entry which is preliminary data.</text>
</comment>
<accession>A0AAW9RRZ3</accession>
<reference evidence="4 5" key="1">
    <citation type="submission" date="2024-04" db="EMBL/GenBank/DDBJ databases">
        <title>Novel genus in family Flammeovirgaceae.</title>
        <authorList>
            <person name="Nguyen T.H."/>
            <person name="Vuong T.Q."/>
            <person name="Le H."/>
            <person name="Kim S.-G."/>
        </authorList>
    </citation>
    <scope>NUCLEOTIDE SEQUENCE [LARGE SCALE GENOMIC DNA]</scope>
    <source>
        <strain evidence="4 5">JCM 23209</strain>
    </source>
</reference>
<dbReference type="RefSeq" id="WP_346819120.1">
    <property type="nucleotide sequence ID" value="NZ_JBDKWZ010000001.1"/>
</dbReference>
<evidence type="ECO:0000313" key="5">
    <source>
        <dbReference type="Proteomes" id="UP001403385"/>
    </source>
</evidence>
<dbReference type="PANTHER" id="PTHR43158:SF2">
    <property type="entry name" value="SKFA PEPTIDE EXPORT ATP-BINDING PROTEIN SKFE"/>
    <property type="match status" value="1"/>
</dbReference>
<dbReference type="PROSITE" id="PS50893">
    <property type="entry name" value="ABC_TRANSPORTER_2"/>
    <property type="match status" value="2"/>
</dbReference>
<sequence>MLISIENICVDLKGKRVLDQVSCTIRPGEHWWISGTLGAGKTTLLETLGGKHFIREGCLKISQKGEELPMDTFRKKIQLVSFGEDNRLIQLNQHYYQQRFNASDAGRSHKVHTYLEANGFELEKEEHQVLLANSGVSPLLELELIKLSSGQRRKLQLVRAVLKDPAVLILDNPYLGLDEASRREFNHWLEKLCQEHEIQLILTGQRKDLPMDLITHELALDKGKADYHGVLREDANPLKIKPEEYKKDLLGVLKTKWSHPQRPHKYRQVVALNGVNIRYGQKTALKNIHWQVRQGEKVALIGHNGSGKSTLLSLLYADHPQAYANDIVLFDRKRGSGESIWEIKEKVGFISSELHLYFNPRYTCWKTIATGFFETMTLRRKLTEEEEHLIDLFLEYFDLSAIKNRVFSQLSFGEQRLVLLIRALIKHPVLILLDEAYQGLDEEGIAKANYLLDTLMADSTSTLIFITHYPEEIPSFVQRHTYIQEGEIQ</sequence>
<proteinExistence type="predicted"/>
<evidence type="ECO:0000256" key="1">
    <source>
        <dbReference type="ARBA" id="ARBA00022741"/>
    </source>
</evidence>
<dbReference type="EMBL" id="JBDKWZ010000001">
    <property type="protein sequence ID" value="MEN7546332.1"/>
    <property type="molecule type" value="Genomic_DNA"/>
</dbReference>
<dbReference type="GO" id="GO:0005524">
    <property type="term" value="F:ATP binding"/>
    <property type="evidence" value="ECO:0007669"/>
    <property type="project" value="UniProtKB-KW"/>
</dbReference>
<organism evidence="4 5">
    <name type="scientific">Rapidithrix thailandica</name>
    <dbReference type="NCBI Taxonomy" id="413964"/>
    <lineage>
        <taxon>Bacteria</taxon>
        <taxon>Pseudomonadati</taxon>
        <taxon>Bacteroidota</taxon>
        <taxon>Cytophagia</taxon>
        <taxon>Cytophagales</taxon>
        <taxon>Flammeovirgaceae</taxon>
        <taxon>Rapidithrix</taxon>
    </lineage>
</organism>
<dbReference type="Gene3D" id="3.40.50.300">
    <property type="entry name" value="P-loop containing nucleotide triphosphate hydrolases"/>
    <property type="match status" value="2"/>
</dbReference>
<name>A0AAW9RRZ3_9BACT</name>
<dbReference type="InterPro" id="IPR003593">
    <property type="entry name" value="AAA+_ATPase"/>
</dbReference>
<dbReference type="InterPro" id="IPR027417">
    <property type="entry name" value="P-loop_NTPase"/>
</dbReference>
<evidence type="ECO:0000313" key="4">
    <source>
        <dbReference type="EMBL" id="MEN7546332.1"/>
    </source>
</evidence>